<gene>
    <name evidence="1" type="ORF">DFH05DRAFT_1496719</name>
</gene>
<proteinExistence type="predicted"/>
<protein>
    <recommendedName>
        <fullName evidence="3">F-box domain-containing protein</fullName>
    </recommendedName>
</protein>
<dbReference type="AlphaFoldDB" id="A0A9W8TWP8"/>
<evidence type="ECO:0000313" key="1">
    <source>
        <dbReference type="EMBL" id="KAJ3743596.1"/>
    </source>
</evidence>
<dbReference type="Proteomes" id="UP001142393">
    <property type="component" value="Unassembled WGS sequence"/>
</dbReference>
<evidence type="ECO:0000313" key="2">
    <source>
        <dbReference type="Proteomes" id="UP001142393"/>
    </source>
</evidence>
<dbReference type="CDD" id="cd09917">
    <property type="entry name" value="F-box_SF"/>
    <property type="match status" value="1"/>
</dbReference>
<comment type="caution">
    <text evidence="1">The sequence shown here is derived from an EMBL/GenBank/DDBJ whole genome shotgun (WGS) entry which is preliminary data.</text>
</comment>
<organism evidence="1 2">
    <name type="scientific">Lentinula detonsa</name>
    <dbReference type="NCBI Taxonomy" id="2804962"/>
    <lineage>
        <taxon>Eukaryota</taxon>
        <taxon>Fungi</taxon>
        <taxon>Dikarya</taxon>
        <taxon>Basidiomycota</taxon>
        <taxon>Agaricomycotina</taxon>
        <taxon>Agaricomycetes</taxon>
        <taxon>Agaricomycetidae</taxon>
        <taxon>Agaricales</taxon>
        <taxon>Marasmiineae</taxon>
        <taxon>Omphalotaceae</taxon>
        <taxon>Lentinula</taxon>
    </lineage>
</organism>
<evidence type="ECO:0008006" key="3">
    <source>
        <dbReference type="Google" id="ProtNLM"/>
    </source>
</evidence>
<sequence>MSPHRKTTIRHFRISNDVLLSILEYLDPPSLWRACKAFRRIYSLTMEYQSLRYKHELAVSGMKDGAVAYSKAPPISRLHLLLDYRKDWLELSWNHEHRLQISLPAQVGSSGGFVHQIHSHEPFSTLELSELPSCRKNRPPALTRHLKFTTSVIDRVIVDLAQVLVVTGRVFSQQGRIGIQLHFRDLWSFAKHPRARALTYEFSSPSSAGAAIVRMTFLVCGSKLAISLEFSDGRNKHLIMNWLNFDARWLDDQDIHFLDETYLLGASTRSGSAVVSLYNVSKITSISVVREFELPPTWSNTIMKFLPNSSPRSDISQPSDALFYAAPETRVLAISSTPTAISHSEFYPMNWLFLKESYFRFPSRKDGFRVSWGQWGQYSLIKEIDVHPSAIRGPCVVGTKVFYVENTVHSTRSHAHSSRSSRLRVIDFSPFAEPVEYPRGWTSVGPRASLIPVESRRSIPTSSVDGLPVKDIIATEDNIVLFLEPRQGHSSVNVLTFGTPFEGASRIRH</sequence>
<reference evidence="1 2" key="1">
    <citation type="journal article" date="2023" name="Proc. Natl. Acad. Sci. U.S.A.">
        <title>A global phylogenomic analysis of the shiitake genus Lentinula.</title>
        <authorList>
            <person name="Sierra-Patev S."/>
            <person name="Min B."/>
            <person name="Naranjo-Ortiz M."/>
            <person name="Looney B."/>
            <person name="Konkel Z."/>
            <person name="Slot J.C."/>
            <person name="Sakamoto Y."/>
            <person name="Steenwyk J.L."/>
            <person name="Rokas A."/>
            <person name="Carro J."/>
            <person name="Camarero S."/>
            <person name="Ferreira P."/>
            <person name="Molpeceres G."/>
            <person name="Ruiz-Duenas F.J."/>
            <person name="Serrano A."/>
            <person name="Henrissat B."/>
            <person name="Drula E."/>
            <person name="Hughes K.W."/>
            <person name="Mata J.L."/>
            <person name="Ishikawa N.K."/>
            <person name="Vargas-Isla R."/>
            <person name="Ushijima S."/>
            <person name="Smith C.A."/>
            <person name="Donoghue J."/>
            <person name="Ahrendt S."/>
            <person name="Andreopoulos W."/>
            <person name="He G."/>
            <person name="LaButti K."/>
            <person name="Lipzen A."/>
            <person name="Ng V."/>
            <person name="Riley R."/>
            <person name="Sandor L."/>
            <person name="Barry K."/>
            <person name="Martinez A.T."/>
            <person name="Xiao Y."/>
            <person name="Gibbons J.G."/>
            <person name="Terashima K."/>
            <person name="Grigoriev I.V."/>
            <person name="Hibbett D."/>
        </authorList>
    </citation>
    <scope>NUCLEOTIDE SEQUENCE [LARGE SCALE GENOMIC DNA]</scope>
    <source>
        <strain evidence="1 2">TFB7810</strain>
    </source>
</reference>
<name>A0A9W8TWP8_9AGAR</name>
<dbReference type="EMBL" id="JANVFU010000008">
    <property type="protein sequence ID" value="KAJ3743596.1"/>
    <property type="molecule type" value="Genomic_DNA"/>
</dbReference>
<keyword evidence="2" id="KW-1185">Reference proteome</keyword>
<accession>A0A9W8TWP8</accession>